<dbReference type="Proteomes" id="UP000015100">
    <property type="component" value="Unassembled WGS sequence"/>
</dbReference>
<feature type="compositionally biased region" description="Basic residues" evidence="1">
    <location>
        <begin position="353"/>
        <end position="362"/>
    </location>
</feature>
<gene>
    <name evidence="2" type="ORF">H072_5376</name>
</gene>
<feature type="region of interest" description="Disordered" evidence="1">
    <location>
        <begin position="350"/>
        <end position="390"/>
    </location>
</feature>
<dbReference type="HOGENOM" id="CLU_454932_0_0_1"/>
<feature type="compositionally biased region" description="Basic residues" evidence="1">
    <location>
        <begin position="514"/>
        <end position="529"/>
    </location>
</feature>
<accession>S8BMK1</accession>
<name>S8BMK1_DACHA</name>
<organism evidence="2 3">
    <name type="scientific">Dactylellina haptotyla (strain CBS 200.50)</name>
    <name type="common">Nematode-trapping fungus</name>
    <name type="synonym">Monacrosporium haptotylum</name>
    <dbReference type="NCBI Taxonomy" id="1284197"/>
    <lineage>
        <taxon>Eukaryota</taxon>
        <taxon>Fungi</taxon>
        <taxon>Dikarya</taxon>
        <taxon>Ascomycota</taxon>
        <taxon>Pezizomycotina</taxon>
        <taxon>Orbiliomycetes</taxon>
        <taxon>Orbiliales</taxon>
        <taxon>Orbiliaceae</taxon>
        <taxon>Dactylellina</taxon>
    </lineage>
</organism>
<proteinExistence type="predicted"/>
<comment type="caution">
    <text evidence="2">The sequence shown here is derived from an EMBL/GenBank/DDBJ whole genome shotgun (WGS) entry which is preliminary data.</text>
</comment>
<evidence type="ECO:0000313" key="2">
    <source>
        <dbReference type="EMBL" id="EPS40713.1"/>
    </source>
</evidence>
<feature type="compositionally biased region" description="Acidic residues" evidence="1">
    <location>
        <begin position="555"/>
        <end position="566"/>
    </location>
</feature>
<dbReference type="STRING" id="1284197.S8BMK1"/>
<dbReference type="EMBL" id="AQGS01000282">
    <property type="protein sequence ID" value="EPS40713.1"/>
    <property type="molecule type" value="Genomic_DNA"/>
</dbReference>
<sequence length="600" mass="69274">MRFPNTTTAVLHRNVGHREACLAIYRRLLAHTRNVADDLVSFSSSLPNGEAAEQSSPHNPPPLSRTLKSIITREFRKHNNVDPKVSSVRAALLLANKAERCLRLATANPPDPIEVARITAFINLYRQAGEAPLRRMQAANITIQPAPKPKPTKQISPYIQKLPQELRHKPSLLGGNTIPHIRYTGTRQPASLSGMLNKMLKRKIKREERLEYLTDLRSMALAEDAFEDHLRVNADEKWRKEEQMDKSKWSTVVIKTLNELRRRMFVTQVVAWQRSGENMKKMDEFRSRRGQLLKRMKSERAKEKEMAKYSREERIVKMFGRKVSEHRPPRIYFLAGKQDGDEKIEFVTEMKERKQKKKKPSKKTLPEQMEKQMDKPIEKPTEDSSQEADKKVDKVLTLVRSNLVAKYFKPASDNPDEAPVAFGRYTGLLEGDMHEQWTKVNELGEYYRFEKLEDEDEDDDDVDFLSWRPIADFTLEHAAQLLQHHARVTDAKEQNFVRPGKPISRRPIVEMTPKHKRPGYRKPMRVLRSKKQDKPISDPGERTESKSRSLAQIFGDDDDDDDDDDWDKPRKPVERVPLETAARGGTGAGIDDDLEDILGR</sequence>
<evidence type="ECO:0000256" key="1">
    <source>
        <dbReference type="SAM" id="MobiDB-lite"/>
    </source>
</evidence>
<protein>
    <submittedName>
        <fullName evidence="2">Uncharacterized protein</fullName>
    </submittedName>
</protein>
<feature type="compositionally biased region" description="Basic and acidic residues" evidence="1">
    <location>
        <begin position="530"/>
        <end position="547"/>
    </location>
</feature>
<feature type="compositionally biased region" description="Basic and acidic residues" evidence="1">
    <location>
        <begin position="364"/>
        <end position="390"/>
    </location>
</feature>
<reference evidence="3" key="2">
    <citation type="submission" date="2013-04" db="EMBL/GenBank/DDBJ databases">
        <title>Genomic mechanisms accounting for the adaptation to parasitism in nematode-trapping fungi.</title>
        <authorList>
            <person name="Ahren D.G."/>
        </authorList>
    </citation>
    <scope>NUCLEOTIDE SEQUENCE [LARGE SCALE GENOMIC DNA]</scope>
    <source>
        <strain evidence="3">CBS 200.50</strain>
    </source>
</reference>
<dbReference type="AlphaFoldDB" id="S8BMK1"/>
<keyword evidence="3" id="KW-1185">Reference proteome</keyword>
<feature type="region of interest" description="Disordered" evidence="1">
    <location>
        <begin position="493"/>
        <end position="600"/>
    </location>
</feature>
<feature type="compositionally biased region" description="Basic and acidic residues" evidence="1">
    <location>
        <begin position="567"/>
        <end position="577"/>
    </location>
</feature>
<evidence type="ECO:0000313" key="3">
    <source>
        <dbReference type="Proteomes" id="UP000015100"/>
    </source>
</evidence>
<dbReference type="OrthoDB" id="5427767at2759"/>
<reference evidence="2 3" key="1">
    <citation type="journal article" date="2013" name="PLoS Genet.">
        <title>Genomic mechanisms accounting for the adaptation to parasitism in nematode-trapping fungi.</title>
        <authorList>
            <person name="Meerupati T."/>
            <person name="Andersson K.M."/>
            <person name="Friman E."/>
            <person name="Kumar D."/>
            <person name="Tunlid A."/>
            <person name="Ahren D."/>
        </authorList>
    </citation>
    <scope>NUCLEOTIDE SEQUENCE [LARGE SCALE GENOMIC DNA]</scope>
    <source>
        <strain evidence="2 3">CBS 200.50</strain>
    </source>
</reference>
<feature type="compositionally biased region" description="Acidic residues" evidence="1">
    <location>
        <begin position="590"/>
        <end position="600"/>
    </location>
</feature>